<dbReference type="InterPro" id="IPR003593">
    <property type="entry name" value="AAA+_ATPase"/>
</dbReference>
<dbReference type="SMART" id="SM00382">
    <property type="entry name" value="AAA"/>
    <property type="match status" value="1"/>
</dbReference>
<keyword evidence="9" id="KW-1185">Reference proteome</keyword>
<comment type="subcellular location">
    <subcellularLocation>
        <location evidence="1">Nucleus</location>
    </subcellularLocation>
</comment>
<dbReference type="EMBL" id="VXIS01000296">
    <property type="protein sequence ID" value="KAA8894980.1"/>
    <property type="molecule type" value="Genomic_DNA"/>
</dbReference>
<dbReference type="Pfam" id="PF08423">
    <property type="entry name" value="Rad51"/>
    <property type="match status" value="1"/>
</dbReference>
<gene>
    <name evidence="8" type="ORF">FN846DRAFT_1024767</name>
</gene>
<sequence length="383" mass="41807">MCDLPSVLPDYNPPNPRLQALFETHNLSTAELLFLDAIDISRRCTTPHSVAPSLLEIKRYITHLSSALNGDIAHHSGPEISTQSSQYLTTGDETLDTLLNGGVRVGGITEFVGESGAGKTQFLLTLLLTCQLPSSQGGLGGRGAVYISTESPLSTPRLVQISRSLNSRLSPSPKVSTDKVLSITCNDLETQEHILKYQLPTAVARHNIGLIVLDSIAANFRAELDRPAQKRQRLEAESNSGPALLARRGGELVRVAQGLRELARRHNLAVVVANQVSDRFSMDDAQEEDPWSLDYQSRWFTGWEGRAGGKVPALGMVWANVLAARVVLRKADEDRGRRRRVGVVFAGWAEGGREMDLDIWEGGVRAVKEEKEDGVDGVPNIYG</sequence>
<dbReference type="InterPro" id="IPR027417">
    <property type="entry name" value="P-loop_NTPase"/>
</dbReference>
<dbReference type="InParanoid" id="A0A5J5EHT4"/>
<dbReference type="GO" id="GO:0003690">
    <property type="term" value="F:double-stranded DNA binding"/>
    <property type="evidence" value="ECO:0007669"/>
    <property type="project" value="TreeGrafter"/>
</dbReference>
<dbReference type="CDD" id="cd19491">
    <property type="entry name" value="XRCC3"/>
    <property type="match status" value="1"/>
</dbReference>
<dbReference type="GO" id="GO:0061982">
    <property type="term" value="P:meiosis I cell cycle process"/>
    <property type="evidence" value="ECO:0007669"/>
    <property type="project" value="UniProtKB-ARBA"/>
</dbReference>
<dbReference type="GO" id="GO:0005634">
    <property type="term" value="C:nucleus"/>
    <property type="evidence" value="ECO:0007669"/>
    <property type="project" value="UniProtKB-SubCell"/>
</dbReference>
<evidence type="ECO:0000256" key="2">
    <source>
        <dbReference type="ARBA" id="ARBA00022741"/>
    </source>
</evidence>
<keyword evidence="6" id="KW-0539">Nucleus</keyword>
<dbReference type="Proteomes" id="UP000326924">
    <property type="component" value="Unassembled WGS sequence"/>
</dbReference>
<evidence type="ECO:0000256" key="5">
    <source>
        <dbReference type="ARBA" id="ARBA00023204"/>
    </source>
</evidence>
<keyword evidence="8" id="KW-0378">Hydrolase</keyword>
<dbReference type="GO" id="GO:0000150">
    <property type="term" value="F:DNA strand exchange activity"/>
    <property type="evidence" value="ECO:0007669"/>
    <property type="project" value="TreeGrafter"/>
</dbReference>
<dbReference type="GO" id="GO:0003697">
    <property type="term" value="F:single-stranded DNA binding"/>
    <property type="evidence" value="ECO:0007669"/>
    <property type="project" value="TreeGrafter"/>
</dbReference>
<dbReference type="GO" id="GO:0000730">
    <property type="term" value="P:DNA recombinase assembly"/>
    <property type="evidence" value="ECO:0007669"/>
    <property type="project" value="TreeGrafter"/>
</dbReference>
<evidence type="ECO:0000313" key="9">
    <source>
        <dbReference type="Proteomes" id="UP000326924"/>
    </source>
</evidence>
<dbReference type="AlphaFoldDB" id="A0A5J5EHT4"/>
<feature type="domain" description="RecA family profile 1" evidence="7">
    <location>
        <begin position="84"/>
        <end position="276"/>
    </location>
</feature>
<evidence type="ECO:0000256" key="3">
    <source>
        <dbReference type="ARBA" id="ARBA00022763"/>
    </source>
</evidence>
<dbReference type="GO" id="GO:0140664">
    <property type="term" value="F:ATP-dependent DNA damage sensor activity"/>
    <property type="evidence" value="ECO:0007669"/>
    <property type="project" value="InterPro"/>
</dbReference>
<reference evidence="8 9" key="1">
    <citation type="submission" date="2019-09" db="EMBL/GenBank/DDBJ databases">
        <title>Draft genome of the ectomycorrhizal ascomycete Sphaerosporella brunnea.</title>
        <authorList>
            <consortium name="DOE Joint Genome Institute"/>
            <person name="Benucci G.M."/>
            <person name="Marozzi G."/>
            <person name="Antonielli L."/>
            <person name="Sanchez S."/>
            <person name="Marco P."/>
            <person name="Wang X."/>
            <person name="Falini L.B."/>
            <person name="Barry K."/>
            <person name="Haridas S."/>
            <person name="Lipzen A."/>
            <person name="Labutti K."/>
            <person name="Grigoriev I.V."/>
            <person name="Murat C."/>
            <person name="Martin F."/>
            <person name="Albertini E."/>
            <person name="Donnini D."/>
            <person name="Bonito G."/>
        </authorList>
    </citation>
    <scope>NUCLEOTIDE SEQUENCE [LARGE SCALE GENOMIC DNA]</scope>
    <source>
        <strain evidence="8 9">Sb_GMNB300</strain>
    </source>
</reference>
<dbReference type="PANTHER" id="PTHR22942:SF66">
    <property type="entry name" value="RE19845P"/>
    <property type="match status" value="1"/>
</dbReference>
<protein>
    <submittedName>
        <fullName evidence="8">P-loop containing nucleoside triphosphate hydrolase protein</fullName>
    </submittedName>
</protein>
<dbReference type="GO" id="GO:0005524">
    <property type="term" value="F:ATP binding"/>
    <property type="evidence" value="ECO:0007669"/>
    <property type="project" value="UniProtKB-KW"/>
</dbReference>
<proteinExistence type="predicted"/>
<evidence type="ECO:0000259" key="7">
    <source>
        <dbReference type="PROSITE" id="PS50162"/>
    </source>
</evidence>
<dbReference type="GO" id="GO:0016787">
    <property type="term" value="F:hydrolase activity"/>
    <property type="evidence" value="ECO:0007669"/>
    <property type="project" value="UniProtKB-KW"/>
</dbReference>
<dbReference type="GO" id="GO:0006312">
    <property type="term" value="P:mitotic recombination"/>
    <property type="evidence" value="ECO:0007669"/>
    <property type="project" value="TreeGrafter"/>
</dbReference>
<evidence type="ECO:0000313" key="8">
    <source>
        <dbReference type="EMBL" id="KAA8894980.1"/>
    </source>
</evidence>
<evidence type="ECO:0000256" key="1">
    <source>
        <dbReference type="ARBA" id="ARBA00004123"/>
    </source>
</evidence>
<dbReference type="InterPro" id="IPR020588">
    <property type="entry name" value="RecA_ATP-bd"/>
</dbReference>
<evidence type="ECO:0000256" key="4">
    <source>
        <dbReference type="ARBA" id="ARBA00022840"/>
    </source>
</evidence>
<evidence type="ECO:0000256" key="6">
    <source>
        <dbReference type="ARBA" id="ARBA00023242"/>
    </source>
</evidence>
<keyword evidence="3" id="KW-0227">DNA damage</keyword>
<dbReference type="OrthoDB" id="1861185at2759"/>
<dbReference type="Gene3D" id="3.40.50.300">
    <property type="entry name" value="P-loop containing nucleotide triphosphate hydrolases"/>
    <property type="match status" value="1"/>
</dbReference>
<dbReference type="InterPro" id="IPR013632">
    <property type="entry name" value="Rad51_C"/>
</dbReference>
<keyword evidence="4" id="KW-0067">ATP-binding</keyword>
<name>A0A5J5EHT4_9PEZI</name>
<dbReference type="PROSITE" id="PS50162">
    <property type="entry name" value="RECA_2"/>
    <property type="match status" value="1"/>
</dbReference>
<comment type="caution">
    <text evidence="8">The sequence shown here is derived from an EMBL/GenBank/DDBJ whole genome shotgun (WGS) entry which is preliminary data.</text>
</comment>
<accession>A0A5J5EHT4</accession>
<organism evidence="8 9">
    <name type="scientific">Sphaerosporella brunnea</name>
    <dbReference type="NCBI Taxonomy" id="1250544"/>
    <lineage>
        <taxon>Eukaryota</taxon>
        <taxon>Fungi</taxon>
        <taxon>Dikarya</taxon>
        <taxon>Ascomycota</taxon>
        <taxon>Pezizomycotina</taxon>
        <taxon>Pezizomycetes</taxon>
        <taxon>Pezizales</taxon>
        <taxon>Pyronemataceae</taxon>
        <taxon>Sphaerosporella</taxon>
    </lineage>
</organism>
<dbReference type="GO" id="GO:0042148">
    <property type="term" value="P:DNA strand invasion"/>
    <property type="evidence" value="ECO:0007669"/>
    <property type="project" value="TreeGrafter"/>
</dbReference>
<dbReference type="InterPro" id="IPR047348">
    <property type="entry name" value="XRCC3-like_C"/>
</dbReference>
<dbReference type="PANTHER" id="PTHR22942">
    <property type="entry name" value="RECA/RAD51/RADA DNA STRAND-PAIRING FAMILY MEMBER"/>
    <property type="match status" value="1"/>
</dbReference>
<dbReference type="SUPFAM" id="SSF52540">
    <property type="entry name" value="P-loop containing nucleoside triphosphate hydrolases"/>
    <property type="match status" value="1"/>
</dbReference>
<keyword evidence="5" id="KW-0234">DNA repair</keyword>
<keyword evidence="2" id="KW-0547">Nucleotide-binding</keyword>